<feature type="coiled-coil region" evidence="3">
    <location>
        <begin position="675"/>
        <end position="822"/>
    </location>
</feature>
<dbReference type="EMBL" id="AAQR03163305">
    <property type="status" value="NOT_ANNOTATED_CDS"/>
    <property type="molecule type" value="Genomic_DNA"/>
</dbReference>
<dbReference type="InterPro" id="IPR050657">
    <property type="entry name" value="Ankyrin_repeat_domain"/>
</dbReference>
<feature type="compositionally biased region" description="Basic and acidic residues" evidence="4">
    <location>
        <begin position="275"/>
        <end position="287"/>
    </location>
</feature>
<protein>
    <recommendedName>
        <fullName evidence="5">CCDC144C-like coiled-coil domain-containing protein</fullName>
    </recommendedName>
</protein>
<reference evidence="6" key="3">
    <citation type="submission" date="2025-09" db="UniProtKB">
        <authorList>
            <consortium name="Ensembl"/>
        </authorList>
    </citation>
    <scope>IDENTIFICATION</scope>
</reference>
<dbReference type="SUPFAM" id="SSF48403">
    <property type="entry name" value="Ankyrin repeat"/>
    <property type="match status" value="1"/>
</dbReference>
<feature type="repeat" description="ANK" evidence="2">
    <location>
        <begin position="45"/>
        <end position="77"/>
    </location>
</feature>
<feature type="compositionally biased region" description="Basic and acidic residues" evidence="4">
    <location>
        <begin position="256"/>
        <end position="265"/>
    </location>
</feature>
<dbReference type="PANTHER" id="PTHR24147">
    <property type="entry name" value="ANKYRIN REPEAT DOMAIN 36-RELATED"/>
    <property type="match status" value="1"/>
</dbReference>
<feature type="repeat" description="ANK" evidence="2">
    <location>
        <begin position="78"/>
        <end position="110"/>
    </location>
</feature>
<feature type="repeat" description="ANK" evidence="2">
    <location>
        <begin position="111"/>
        <end position="143"/>
    </location>
</feature>
<evidence type="ECO:0000313" key="6">
    <source>
        <dbReference type="Ensembl" id="ENSOGAP00000015578.1"/>
    </source>
</evidence>
<dbReference type="PANTHER" id="PTHR24147:SF64">
    <property type="entry name" value="ANKYRIN REPEAT DOMAIN-CONTAINING PROTEIN 19-RELATED"/>
    <property type="match status" value="1"/>
</dbReference>
<feature type="domain" description="CCDC144C-like coiled-coil" evidence="5">
    <location>
        <begin position="518"/>
        <end position="877"/>
    </location>
</feature>
<dbReference type="SMART" id="SM00248">
    <property type="entry name" value="ANK"/>
    <property type="match status" value="6"/>
</dbReference>
<feature type="coiled-coil region" evidence="3">
    <location>
        <begin position="405"/>
        <end position="432"/>
    </location>
</feature>
<keyword evidence="2" id="KW-0040">ANK repeat</keyword>
<feature type="repeat" description="ANK" evidence="2">
    <location>
        <begin position="144"/>
        <end position="176"/>
    </location>
</feature>
<evidence type="ECO:0000256" key="4">
    <source>
        <dbReference type="SAM" id="MobiDB-lite"/>
    </source>
</evidence>
<feature type="compositionally biased region" description="Basic and acidic residues" evidence="4">
    <location>
        <begin position="319"/>
        <end position="347"/>
    </location>
</feature>
<dbReference type="EMBL" id="AAQR03163304">
    <property type="status" value="NOT_ANNOTATED_CDS"/>
    <property type="molecule type" value="Genomic_DNA"/>
</dbReference>
<dbReference type="Pfam" id="PF14915">
    <property type="entry name" value="CCDC144C"/>
    <property type="match status" value="1"/>
</dbReference>
<feature type="region of interest" description="Disordered" evidence="4">
    <location>
        <begin position="251"/>
        <end position="347"/>
    </location>
</feature>
<name>H0XHI8_OTOGA</name>
<dbReference type="InterPro" id="IPR002110">
    <property type="entry name" value="Ankyrin_rpt"/>
</dbReference>
<dbReference type="InterPro" id="IPR039497">
    <property type="entry name" value="CC144C-like_CC_dom"/>
</dbReference>
<dbReference type="HOGENOM" id="CLU_001111_3_0_1"/>
<keyword evidence="1 3" id="KW-0175">Coiled coil</keyword>
<proteinExistence type="predicted"/>
<reference evidence="6" key="2">
    <citation type="submission" date="2025-08" db="UniProtKB">
        <authorList>
            <consortium name="Ensembl"/>
        </authorList>
    </citation>
    <scope>IDENTIFICATION</scope>
</reference>
<dbReference type="Pfam" id="PF12796">
    <property type="entry name" value="Ank_2"/>
    <property type="match status" value="2"/>
</dbReference>
<evidence type="ECO:0000313" key="7">
    <source>
        <dbReference type="Proteomes" id="UP000005225"/>
    </source>
</evidence>
<feature type="coiled-coil region" evidence="3">
    <location>
        <begin position="461"/>
        <end position="600"/>
    </location>
</feature>
<dbReference type="Proteomes" id="UP000005225">
    <property type="component" value="Unassembled WGS sequence"/>
</dbReference>
<dbReference type="Gene3D" id="1.25.40.20">
    <property type="entry name" value="Ankyrin repeat-containing domain"/>
    <property type="match status" value="2"/>
</dbReference>
<dbReference type="PROSITE" id="PS50297">
    <property type="entry name" value="ANK_REP_REGION"/>
    <property type="match status" value="3"/>
</dbReference>
<dbReference type="EMBL" id="AAQR03163303">
    <property type="status" value="NOT_ANNOTATED_CDS"/>
    <property type="molecule type" value="Genomic_DNA"/>
</dbReference>
<keyword evidence="7" id="KW-1185">Reference proteome</keyword>
<dbReference type="EMBL" id="AAQR03163302">
    <property type="status" value="NOT_ANNOTATED_CDS"/>
    <property type="molecule type" value="Genomic_DNA"/>
</dbReference>
<reference evidence="7" key="1">
    <citation type="submission" date="2011-03" db="EMBL/GenBank/DDBJ databases">
        <title>Version 3 of the genome sequence of Otolemur garnettii (Bushbaby).</title>
        <authorList>
            <consortium name="The Broad Institute Genome Sequencing Platform"/>
            <person name="Di Palma F."/>
            <person name="Johnson J."/>
            <person name="Lander E.S."/>
            <person name="Lindblad-Toh K."/>
            <person name="Jaffe D.B."/>
            <person name="Gnerre S."/>
            <person name="MacCallum I."/>
            <person name="Przybylski D."/>
            <person name="Ribeiro F.J."/>
            <person name="Burton J.N."/>
            <person name="Walker B.J."/>
            <person name="Sharpe T."/>
            <person name="Hall G."/>
        </authorList>
    </citation>
    <scope>NUCLEOTIDE SEQUENCE [LARGE SCALE GENOMIC DNA]</scope>
</reference>
<evidence type="ECO:0000256" key="2">
    <source>
        <dbReference type="PROSITE-ProRule" id="PRU00023"/>
    </source>
</evidence>
<dbReference type="PROSITE" id="PS50088">
    <property type="entry name" value="ANK_REPEAT"/>
    <property type="match status" value="4"/>
</dbReference>
<evidence type="ECO:0000256" key="3">
    <source>
        <dbReference type="SAM" id="Coils"/>
    </source>
</evidence>
<dbReference type="GeneTree" id="ENSGT00940000162459"/>
<evidence type="ECO:0000259" key="5">
    <source>
        <dbReference type="Pfam" id="PF14915"/>
    </source>
</evidence>
<dbReference type="Ensembl" id="ENSOGAT00000033488.1">
    <property type="protein sequence ID" value="ENSOGAP00000015578.1"/>
    <property type="gene ID" value="ENSOGAG00000034614.1"/>
</dbReference>
<organism evidence="6 7">
    <name type="scientific">Otolemur garnettii</name>
    <name type="common">Small-eared galago</name>
    <name type="synonym">Garnett's greater bushbaby</name>
    <dbReference type="NCBI Taxonomy" id="30611"/>
    <lineage>
        <taxon>Eukaryota</taxon>
        <taxon>Metazoa</taxon>
        <taxon>Chordata</taxon>
        <taxon>Craniata</taxon>
        <taxon>Vertebrata</taxon>
        <taxon>Euteleostomi</taxon>
        <taxon>Mammalia</taxon>
        <taxon>Eutheria</taxon>
        <taxon>Euarchontoglires</taxon>
        <taxon>Primates</taxon>
        <taxon>Strepsirrhini</taxon>
        <taxon>Lorisiformes</taxon>
        <taxon>Galagidae</taxon>
        <taxon>Otolemur</taxon>
    </lineage>
</organism>
<accession>H0XHI8</accession>
<dbReference type="AlphaFoldDB" id="H0XHI8"/>
<evidence type="ECO:0000256" key="1">
    <source>
        <dbReference type="ARBA" id="ARBA00023054"/>
    </source>
</evidence>
<dbReference type="InterPro" id="IPR036770">
    <property type="entry name" value="Ankyrin_rpt-contain_sf"/>
</dbReference>
<sequence length="889" mass="102888">FTEPRYHIRTRDLGKIHKAASRGQVDKVQQLLLLGKSRVNDRDSNRRTALHLACAKGHIKVVRLLLSRKCEVDVGDNEGRTPLMKAVQYQETECAFNLLEYGADPNVTDDYGNTALHYAVYNGNMVLITKLLSCGANIEAKNKKQLTPLLLAINGKSLKTVEFLVKNKADTNAVDRHERNSLILAVRSQSEDIVQFLLQQSINVFYQDVFQLTAEDYAINSGYKVIHQVLSEYMQKSVMIRNLREVNSDQQLELTPEEKQQRLEGNENNNQPQVEEWKKHKSKEVEISKSPCDGDADDSDSEASIPQRESGKGGNQHFGRKDNEELDRPAKKTSHEKNKGETHIHSQDHLEDLTWSSEMASEDQLLPAFNPKACALLIEQLAMHCKDNASMSEIQQALLSYERIIKNQGSHCEQLKVKIKKLENAVCDLQKELSVTEGVKSQLEHQNTEREQELCNLRLSLEEEKEKRTNADVDCEKMRRKLRRIEEQYMEEVKMKQQLQKALRTQDAEVKSLKINLNEISHSGEKDKDLLYENRLLQDEIARLRMKVDLIKTQTQEKKPESLEDIETIKELRNSIKLKKERLAEAMSEQSGQLRLLRSENTLLKFEVDFEKREKEKLKTEVQSNLHKLAAVLNDLHQSQKSQKDLEFSFQKARDEWSVVQENMSSYSHILFQKLVEAERKFNSLEVELSNTKDVLRQKTLALEGVQRDLSQAECEKKEIELKYHNEQRKMNTYLAEEELAEERLAALRSRNTLLQQQLSHAQDKADNKEKMIIDIQTQFQATVKELQAKSERQRLLLEARNKDLTAKCSHLKERQNQYKIERAEREVVVRQLRRELAEALHKLPRSDATLDITSRCHIHSEDTARAKKKCSQITNKVPMEFNMSTVEI</sequence>